<feature type="region of interest" description="Disordered" evidence="1">
    <location>
        <begin position="202"/>
        <end position="250"/>
    </location>
</feature>
<dbReference type="Proteomes" id="UP000198372">
    <property type="component" value="Unassembled WGS sequence"/>
</dbReference>
<feature type="region of interest" description="Disordered" evidence="1">
    <location>
        <begin position="367"/>
        <end position="401"/>
    </location>
</feature>
<feature type="region of interest" description="Disordered" evidence="1">
    <location>
        <begin position="837"/>
        <end position="862"/>
    </location>
</feature>
<accession>A0A238FK24</accession>
<feature type="region of interest" description="Disordered" evidence="1">
    <location>
        <begin position="640"/>
        <end position="671"/>
    </location>
</feature>
<feature type="compositionally biased region" description="Polar residues" evidence="1">
    <location>
        <begin position="500"/>
        <end position="513"/>
    </location>
</feature>
<evidence type="ECO:0000256" key="1">
    <source>
        <dbReference type="SAM" id="MobiDB-lite"/>
    </source>
</evidence>
<name>A0A238FK24_9BASI</name>
<feature type="region of interest" description="Disordered" evidence="1">
    <location>
        <begin position="118"/>
        <end position="181"/>
    </location>
</feature>
<feature type="compositionally biased region" description="Low complexity" evidence="1">
    <location>
        <begin position="387"/>
        <end position="399"/>
    </location>
</feature>
<feature type="compositionally biased region" description="Basic and acidic residues" evidence="1">
    <location>
        <begin position="433"/>
        <end position="444"/>
    </location>
</feature>
<feature type="region of interest" description="Disordered" evidence="1">
    <location>
        <begin position="764"/>
        <end position="805"/>
    </location>
</feature>
<protein>
    <submittedName>
        <fullName evidence="2">BQ2448_3106 protein</fullName>
    </submittedName>
</protein>
<proteinExistence type="predicted"/>
<dbReference type="STRING" id="269621.A0A238FK24"/>
<feature type="region of interest" description="Disordered" evidence="1">
    <location>
        <begin position="85"/>
        <end position="106"/>
    </location>
</feature>
<feature type="region of interest" description="Disordered" evidence="1">
    <location>
        <begin position="558"/>
        <end position="584"/>
    </location>
</feature>
<evidence type="ECO:0000313" key="2">
    <source>
        <dbReference type="EMBL" id="SCV71518.1"/>
    </source>
</evidence>
<feature type="compositionally biased region" description="Low complexity" evidence="1">
    <location>
        <begin position="172"/>
        <end position="181"/>
    </location>
</feature>
<keyword evidence="3" id="KW-1185">Reference proteome</keyword>
<feature type="region of interest" description="Disordered" evidence="1">
    <location>
        <begin position="498"/>
        <end position="517"/>
    </location>
</feature>
<sequence length="902" mass="96316">MGRPHQLRLRRPPRQIELCLPLRVPAALVKAAVWLSSRLFGPDLDLNPLGTTHRFSGRITHLAMLIDGNTRSSQRDLAVQRSGIPAAPSYARSTPSGGRKSAPPLIYQSRVPTKIPLRHPGLDVPVPAAPPPLRSPRHPTGTSVPSPAPTGAPVLPRTRTRMSEPPPATLTISIPRSSSPSQSDIASVLLAFPIPPIAARTPAKRTAPLSSPSSTSGATPPQSQLPRPKSSLTHLKRPSKTSPTQHGENKALPQINTALAQRASLTVSSPVRKRASTSSLVDVRPVSTHFSPTRPPKSPLPAVPKELPALPQLALLSSSRPLPKINPPSTAPTLSCLIREKVSSRSCTFPLPPSIEPPTPKALSALREDEVEDSFDTPLLGKHTSARSRVSSAESQASSPKGSIRIGSIRAYASCAILARKCDLAEDGRAEHRTSQAALRDSDGMSHSTGDSSEIDMDASLDTSAWRAGVMAKALMAIDSEDDETQAECVKELTRRLSMARQNGSARVTSPQQRRMAHKPYKIVRKVRSHHSDADSGGYTLSEEEENFDLSLDYGSSPSASHKLFSPRSPRSRRSTSSSFGELSANGSAATTIVLQRQSNRETLSQSAFGESNALVFGTNGSPSSKGYIEDGFHHLRPSRSHQSLAGAPEQDFWSPSGHCDRSSGSATSTRFDSHDHMIEKAHMLRQNCNHGLERFDSIGIYNPEHGSTTLRPLRTRSSTSSLKPLATVARLQQGEAGFAEKRFSNMPQLERQTSSPMLRLQTQTLAATSPAPSSAWTVTSRSGSISPTTPLTPSPCSLPTSPSGPLAPVRRVSLKPLRTSQSSSVLCGTLYEEAASTNLKRSSSTSQSSRPPGAGAMASGMVSGTTLHGRRLSRSIPYLSTQNGTAPLILPGLAEAASSSY</sequence>
<feature type="compositionally biased region" description="Low complexity" evidence="1">
    <location>
        <begin position="843"/>
        <end position="862"/>
    </location>
</feature>
<reference evidence="3" key="1">
    <citation type="submission" date="2016-09" db="EMBL/GenBank/DDBJ databases">
        <authorList>
            <person name="Jeantristanb JTB J.-T."/>
            <person name="Ricardo R."/>
        </authorList>
    </citation>
    <scope>NUCLEOTIDE SEQUENCE [LARGE SCALE GENOMIC DNA]</scope>
</reference>
<feature type="region of interest" description="Disordered" evidence="1">
    <location>
        <begin position="433"/>
        <end position="456"/>
    </location>
</feature>
<gene>
    <name evidence="2" type="ORF">BQ2448_3106</name>
</gene>
<feature type="compositionally biased region" description="Low complexity" evidence="1">
    <location>
        <begin position="206"/>
        <end position="224"/>
    </location>
</feature>
<dbReference type="AlphaFoldDB" id="A0A238FK24"/>
<evidence type="ECO:0000313" key="3">
    <source>
        <dbReference type="Proteomes" id="UP000198372"/>
    </source>
</evidence>
<dbReference type="OrthoDB" id="2537052at2759"/>
<organism evidence="2 3">
    <name type="scientific">Microbotryum intermedium</name>
    <dbReference type="NCBI Taxonomy" id="269621"/>
    <lineage>
        <taxon>Eukaryota</taxon>
        <taxon>Fungi</taxon>
        <taxon>Dikarya</taxon>
        <taxon>Basidiomycota</taxon>
        <taxon>Pucciniomycotina</taxon>
        <taxon>Microbotryomycetes</taxon>
        <taxon>Microbotryales</taxon>
        <taxon>Microbotryaceae</taxon>
        <taxon>Microbotryum</taxon>
    </lineage>
</organism>
<dbReference type="EMBL" id="FMSP01000007">
    <property type="protein sequence ID" value="SCV71518.1"/>
    <property type="molecule type" value="Genomic_DNA"/>
</dbReference>